<evidence type="ECO:0000313" key="4">
    <source>
        <dbReference type="Proteomes" id="UP000321927"/>
    </source>
</evidence>
<dbReference type="Proteomes" id="UP000249115">
    <property type="component" value="Unassembled WGS sequence"/>
</dbReference>
<dbReference type="GO" id="GO:0016740">
    <property type="term" value="F:transferase activity"/>
    <property type="evidence" value="ECO:0007669"/>
    <property type="project" value="UniProtKB-KW"/>
</dbReference>
<accession>A0A2W7RTA7</accession>
<dbReference type="Gene3D" id="3.40.50.2000">
    <property type="entry name" value="Glycogen Phosphorylase B"/>
    <property type="match status" value="2"/>
</dbReference>
<dbReference type="EMBL" id="QKZU01000006">
    <property type="protein sequence ID" value="PZX57779.1"/>
    <property type="molecule type" value="Genomic_DNA"/>
</dbReference>
<dbReference type="OrthoDB" id="9794575at2"/>
<organism evidence="1 3">
    <name type="scientific">Algoriphagus ratkowskyi</name>
    <dbReference type="NCBI Taxonomy" id="57028"/>
    <lineage>
        <taxon>Bacteria</taxon>
        <taxon>Pseudomonadati</taxon>
        <taxon>Bacteroidota</taxon>
        <taxon>Cytophagia</taxon>
        <taxon>Cytophagales</taxon>
        <taxon>Cyclobacteriaceae</taxon>
        <taxon>Algoriphagus</taxon>
    </lineage>
</organism>
<evidence type="ECO:0000313" key="2">
    <source>
        <dbReference type="EMBL" id="TXD79043.1"/>
    </source>
</evidence>
<dbReference type="RefSeq" id="WP_086498351.1">
    <property type="nucleotide sequence ID" value="NZ_MSSV01000002.1"/>
</dbReference>
<reference evidence="2 4" key="2">
    <citation type="submission" date="2019-08" db="EMBL/GenBank/DDBJ databases">
        <title>Genome of Algoriphagus ratkowskyi IC026.</title>
        <authorList>
            <person name="Bowman J.P."/>
        </authorList>
    </citation>
    <scope>NUCLEOTIDE SEQUENCE [LARGE SCALE GENOMIC DNA]</scope>
    <source>
        <strain evidence="2 4">IC026</strain>
    </source>
</reference>
<proteinExistence type="predicted"/>
<gene>
    <name evidence="2" type="ORF">ESW18_05875</name>
    <name evidence="1" type="ORF">LV84_01908</name>
</gene>
<sequence length="427" mass="48699">MKKILLISNYFTPCTLTPSQRITFWARNLHRLGYYPTVITREWTADIRSHHDTKRAYGHTVRHEVFDTHEVYYLPFQPGILDRAYLTFGESALRPLFLLTKLLDVFLARFTLKFTSFSNFLPFTKNLLKNTSFDVAIISGEPFYLFRLGYSLKTELGLKWIADYRDDWSTNELQMQNSGGAIRQWIAKIEANYEKKWVGTAESIISVSKLYTDRLSKFLGKKGYTIENGFEEELFNLKSEDLYPIFTLTYSGVLYPSQDLSAIFGALQLAQSNGNPFQLVFLGAGFDVKQLKRILASVPLELQHLVKVTDRLPRALALIELQKSHAVLAMAYGNMKGIPSSKLYEYLALGKPVLMCPSDGDVMEQMITESGLGFVANSAEGCYEQLLKIKGLYERGEVGELRTNSQAKIIKYSRFNQLLQIKEVLGD</sequence>
<evidence type="ECO:0000313" key="1">
    <source>
        <dbReference type="EMBL" id="PZX57779.1"/>
    </source>
</evidence>
<dbReference type="Proteomes" id="UP000321927">
    <property type="component" value="Unassembled WGS sequence"/>
</dbReference>
<protein>
    <submittedName>
        <fullName evidence="2">Glycosyltransferase family 4 protein</fullName>
    </submittedName>
    <submittedName>
        <fullName evidence="1">Glycosyltransferase involved in cell wall biosynthesis</fullName>
    </submittedName>
</protein>
<dbReference type="AlphaFoldDB" id="A0A2W7RTA7"/>
<evidence type="ECO:0000313" key="3">
    <source>
        <dbReference type="Proteomes" id="UP000249115"/>
    </source>
</evidence>
<dbReference type="SUPFAM" id="SSF53756">
    <property type="entry name" value="UDP-Glycosyltransferase/glycogen phosphorylase"/>
    <property type="match status" value="1"/>
</dbReference>
<keyword evidence="1" id="KW-0808">Transferase</keyword>
<keyword evidence="4" id="KW-1185">Reference proteome</keyword>
<comment type="caution">
    <text evidence="1">The sequence shown here is derived from an EMBL/GenBank/DDBJ whole genome shotgun (WGS) entry which is preliminary data.</text>
</comment>
<dbReference type="EMBL" id="VORV01000003">
    <property type="protein sequence ID" value="TXD79043.1"/>
    <property type="molecule type" value="Genomic_DNA"/>
</dbReference>
<name>A0A2W7RTA7_9BACT</name>
<reference evidence="1 3" key="1">
    <citation type="submission" date="2018-06" db="EMBL/GenBank/DDBJ databases">
        <title>Genomic Encyclopedia of Archaeal and Bacterial Type Strains, Phase II (KMG-II): from individual species to whole genera.</title>
        <authorList>
            <person name="Goeker M."/>
        </authorList>
    </citation>
    <scope>NUCLEOTIDE SEQUENCE [LARGE SCALE GENOMIC DNA]</scope>
    <source>
        <strain evidence="1 3">DSM 22686</strain>
    </source>
</reference>